<dbReference type="Proteomes" id="UP000016568">
    <property type="component" value="Unassembled WGS sequence"/>
</dbReference>
<feature type="transmembrane region" description="Helical" evidence="2">
    <location>
        <begin position="7"/>
        <end position="25"/>
    </location>
</feature>
<proteinExistence type="predicted"/>
<keyword evidence="4" id="KW-1185">Reference proteome</keyword>
<sequence>MGDFRRGLFFAIILIGSVHLAYHYAVDGYAAIIATAIIWIVAGRAARLIGHGDRQDRQPAGETTDRIGATVTGG</sequence>
<comment type="caution">
    <text evidence="3">The sequence shown here is derived from an EMBL/GenBank/DDBJ whole genome shotgun (WGS) entry which is preliminary data.</text>
</comment>
<reference evidence="3 4" key="1">
    <citation type="submission" date="2013-09" db="EMBL/GenBank/DDBJ databases">
        <title>Whole genome shotgun sequence of Novosphingobium tardaugens NBRC 16725.</title>
        <authorList>
            <person name="Isaki S."/>
            <person name="Hosoyama A."/>
            <person name="Tsuchikane K."/>
            <person name="Katsumata H."/>
            <person name="Ando Y."/>
            <person name="Yamazaki S."/>
            <person name="Fujita N."/>
        </authorList>
    </citation>
    <scope>NUCLEOTIDE SEQUENCE [LARGE SCALE GENOMIC DNA]</scope>
    <source>
        <strain evidence="3 4">NBRC 16725</strain>
    </source>
</reference>
<organism evidence="3 4">
    <name type="scientific">Caenibius tardaugens NBRC 16725</name>
    <dbReference type="NCBI Taxonomy" id="1219035"/>
    <lineage>
        <taxon>Bacteria</taxon>
        <taxon>Pseudomonadati</taxon>
        <taxon>Pseudomonadota</taxon>
        <taxon>Alphaproteobacteria</taxon>
        <taxon>Sphingomonadales</taxon>
        <taxon>Erythrobacteraceae</taxon>
        <taxon>Caenibius</taxon>
    </lineage>
</organism>
<feature type="region of interest" description="Disordered" evidence="1">
    <location>
        <begin position="51"/>
        <end position="74"/>
    </location>
</feature>
<keyword evidence="2" id="KW-1133">Transmembrane helix</keyword>
<protein>
    <submittedName>
        <fullName evidence="3">Uncharacterized protein</fullName>
    </submittedName>
</protein>
<dbReference type="AlphaFoldDB" id="U2YPA8"/>
<dbReference type="RefSeq" id="WP_021691295.1">
    <property type="nucleotide sequence ID" value="NZ_BASZ01000009.1"/>
</dbReference>
<dbReference type="OrthoDB" id="9816314at2"/>
<feature type="transmembrane region" description="Helical" evidence="2">
    <location>
        <begin position="31"/>
        <end position="49"/>
    </location>
</feature>
<name>U2YPA8_9SPHN</name>
<keyword evidence="2" id="KW-0472">Membrane</keyword>
<gene>
    <name evidence="3" type="ORF">NT2_09_00850</name>
</gene>
<keyword evidence="2" id="KW-0812">Transmembrane</keyword>
<dbReference type="EMBL" id="BASZ01000009">
    <property type="protein sequence ID" value="GAD50477.1"/>
    <property type="molecule type" value="Genomic_DNA"/>
</dbReference>
<evidence type="ECO:0000313" key="3">
    <source>
        <dbReference type="EMBL" id="GAD50477.1"/>
    </source>
</evidence>
<dbReference type="KEGG" id="ntd:EGO55_05200"/>
<evidence type="ECO:0000256" key="1">
    <source>
        <dbReference type="SAM" id="MobiDB-lite"/>
    </source>
</evidence>
<feature type="compositionally biased region" description="Basic and acidic residues" evidence="1">
    <location>
        <begin position="51"/>
        <end position="65"/>
    </location>
</feature>
<accession>U2YPA8</accession>
<evidence type="ECO:0000256" key="2">
    <source>
        <dbReference type="SAM" id="Phobius"/>
    </source>
</evidence>
<evidence type="ECO:0000313" key="4">
    <source>
        <dbReference type="Proteomes" id="UP000016568"/>
    </source>
</evidence>